<dbReference type="AlphaFoldDB" id="A0A926EVI4"/>
<dbReference type="GO" id="GO:0005737">
    <property type="term" value="C:cytoplasm"/>
    <property type="evidence" value="ECO:0007669"/>
    <property type="project" value="UniProtKB-SubCell"/>
</dbReference>
<dbReference type="NCBIfam" id="NF005298">
    <property type="entry name" value="PRK06826.1"/>
    <property type="match status" value="1"/>
</dbReference>
<evidence type="ECO:0000256" key="8">
    <source>
        <dbReference type="ARBA" id="ARBA00022932"/>
    </source>
</evidence>
<organism evidence="12 13">
    <name type="scientific">Wansuia hejianensis</name>
    <dbReference type="NCBI Taxonomy" id="2763667"/>
    <lineage>
        <taxon>Bacteria</taxon>
        <taxon>Bacillati</taxon>
        <taxon>Bacillota</taxon>
        <taxon>Clostridia</taxon>
        <taxon>Lachnospirales</taxon>
        <taxon>Lachnospiraceae</taxon>
        <taxon>Wansuia</taxon>
    </lineage>
</organism>
<evidence type="ECO:0000313" key="12">
    <source>
        <dbReference type="EMBL" id="MBC8589691.1"/>
    </source>
</evidence>
<dbReference type="GO" id="GO:0003676">
    <property type="term" value="F:nucleic acid binding"/>
    <property type="evidence" value="ECO:0007669"/>
    <property type="project" value="InterPro"/>
</dbReference>
<dbReference type="Pfam" id="PF14579">
    <property type="entry name" value="HHH_6"/>
    <property type="match status" value="1"/>
</dbReference>
<dbReference type="Gene3D" id="3.20.20.140">
    <property type="entry name" value="Metal-dependent hydrolases"/>
    <property type="match status" value="1"/>
</dbReference>
<dbReference type="EC" id="2.7.7.7" evidence="3"/>
<dbReference type="InterPro" id="IPR004805">
    <property type="entry name" value="DnaE2/DnaE/PolC"/>
</dbReference>
<dbReference type="InterPro" id="IPR029460">
    <property type="entry name" value="DNAPol_HHH"/>
</dbReference>
<dbReference type="InterPro" id="IPR016195">
    <property type="entry name" value="Pol/histidinol_Pase-like"/>
</dbReference>
<reference evidence="12 13" key="1">
    <citation type="submission" date="2020-08" db="EMBL/GenBank/DDBJ databases">
        <title>Genome public.</title>
        <authorList>
            <person name="Liu C."/>
            <person name="Sun Q."/>
        </authorList>
    </citation>
    <scope>NUCLEOTIDE SEQUENCE [LARGE SCALE GENOMIC DNA]</scope>
    <source>
        <strain evidence="12 13">NSJ-26</strain>
    </source>
</reference>
<dbReference type="Proteomes" id="UP000601522">
    <property type="component" value="Unassembled WGS sequence"/>
</dbReference>
<dbReference type="NCBIfam" id="TIGR00594">
    <property type="entry name" value="polc"/>
    <property type="match status" value="1"/>
</dbReference>
<keyword evidence="8" id="KW-0239">DNA-directed DNA polymerase</keyword>
<keyword evidence="6 12" id="KW-0548">Nucleotidyltransferase</keyword>
<dbReference type="InterPro" id="IPR012340">
    <property type="entry name" value="NA-bd_OB-fold"/>
</dbReference>
<keyword evidence="5 12" id="KW-0808">Transferase</keyword>
<evidence type="ECO:0000256" key="3">
    <source>
        <dbReference type="ARBA" id="ARBA00012417"/>
    </source>
</evidence>
<evidence type="ECO:0000259" key="11">
    <source>
        <dbReference type="SMART" id="SM00481"/>
    </source>
</evidence>
<sequence length="1157" mass="131981">MNATNKFVHLHVHTEYSLLDGSIKIKDLMKRTKELGMDTIAITDHGSMFGVVQFYKQAKTYGIKPILGSEVYVAINKYTEREPKDKSQYHLVLLAENNEGYENLMKIVSEGYVNGFYYKPRIDHDILRKYNKGIIALSACLGGEIQQHLLDNNYDRAKKVANDYKKIFGENNFFLELQNHGVEEQLKVNKQLVQISEDLDIPLVATNDVHYLDKSDAAVHDILLCIQTGKTVQDTDRMKFPTNQFYLKSPEEMESIFGNYKNAIENTVWIGDRCNVDLDFDTLHLPEYEVPEGYTNESYLRELSLNGLKSRYNELTDEIMNRFEYEFKTIVDMGYIDYFLIVWDFIKFAKDNRIMVGPGRGSAAGSIISYGLGIIDIDPLKYGLIFERFLNPERVTMPDIDIDFCYERREEVIEYVVKKYGADRVSQIVTFGTMAARGAIRDVGRAINMPYGDVDYIAKQIPTELGMTINKALEVNNTLKKEYDNNPDTKRLIDFAMAVEGLPRHTSTHAAGVVISKEPITNYVPLLRNGDIISTQFNMIELEELGLLKMDFLGLRTLTVIRDAVNLIEENHGIKIDFDNFNYDDPKVLEMFAKAETLGIFQFESPGMRAFLKELKPNVFENLIAANSLFRPGPMNQIPTFVECKHDPSKITYIHPKLEHILDVTYGCIVYQEQVMQIVRDIGGYSMGRADLVRRAMGKKKMDVMEEERQNFIYGQVDEKGDTIIPGAIKNGVDEKSANKIYDLMIDFANYAFNKSHSAAYAVIAYRTGWLKYYYPVEFMAAQISSIMGDTNSVSLYIQECKRLGIEILPPDINKSYGKFTVLDGKIRFGLTAVKNVGINLIRAIVKGREIGEFTSFTDFVEKVEKVDSSAINKRAIESLIKCGAMDSLGANRAQLLAIFEKIIDGVHADRKRNIEGQFSIFDTIDNKDNEDNLPSLKEFPQKILLSMEKDILGIYVSGHPLEPYKKELAMVSNITTPEIFGNLDEGSNNIIQAKDGQRIKIGGIIVEKKNKITRNNNMMAFISLEDMYGVIECIVFPKTYENYNNILNEDELIVVEGRLSVSEIEEPKIICARIYPLNNYKLSRIYIKFANKDFNKSFGKVKSILEKHKGNTPVYMYLESQNKTFMADKSLWVNIEDQALIKKLENLLGKDSVKTL</sequence>
<evidence type="ECO:0000256" key="1">
    <source>
        <dbReference type="ARBA" id="ARBA00004496"/>
    </source>
</evidence>
<keyword evidence="7" id="KW-0235">DNA replication</keyword>
<dbReference type="CDD" id="cd04485">
    <property type="entry name" value="DnaE_OBF"/>
    <property type="match status" value="1"/>
</dbReference>
<evidence type="ECO:0000256" key="6">
    <source>
        <dbReference type="ARBA" id="ARBA00022695"/>
    </source>
</evidence>
<dbReference type="Pfam" id="PF17657">
    <property type="entry name" value="DNA_pol3_finger"/>
    <property type="match status" value="1"/>
</dbReference>
<evidence type="ECO:0000256" key="5">
    <source>
        <dbReference type="ARBA" id="ARBA00022679"/>
    </source>
</evidence>
<dbReference type="GO" id="GO:0006260">
    <property type="term" value="P:DNA replication"/>
    <property type="evidence" value="ECO:0007669"/>
    <property type="project" value="UniProtKB-KW"/>
</dbReference>
<dbReference type="Gene3D" id="1.10.150.870">
    <property type="match status" value="1"/>
</dbReference>
<comment type="similarity">
    <text evidence="2">Belongs to the DNA polymerase type-C family. DnaE subfamily.</text>
</comment>
<dbReference type="InterPro" id="IPR004365">
    <property type="entry name" value="NA-bd_OB_tRNA"/>
</dbReference>
<dbReference type="InterPro" id="IPR011708">
    <property type="entry name" value="DNA_pol3_alpha_NTPase_dom"/>
</dbReference>
<dbReference type="Pfam" id="PF01336">
    <property type="entry name" value="tRNA_anti-codon"/>
    <property type="match status" value="1"/>
</dbReference>
<keyword evidence="13" id="KW-1185">Reference proteome</keyword>
<gene>
    <name evidence="12" type="ORF">H8689_00845</name>
</gene>
<dbReference type="SMART" id="SM00481">
    <property type="entry name" value="POLIIIAc"/>
    <property type="match status" value="1"/>
</dbReference>
<dbReference type="PANTHER" id="PTHR32294">
    <property type="entry name" value="DNA POLYMERASE III SUBUNIT ALPHA"/>
    <property type="match status" value="1"/>
</dbReference>
<dbReference type="PANTHER" id="PTHR32294:SF0">
    <property type="entry name" value="DNA POLYMERASE III SUBUNIT ALPHA"/>
    <property type="match status" value="1"/>
</dbReference>
<evidence type="ECO:0000313" key="13">
    <source>
        <dbReference type="Proteomes" id="UP000601522"/>
    </source>
</evidence>
<dbReference type="InterPro" id="IPR040982">
    <property type="entry name" value="DNA_pol3_finger"/>
</dbReference>
<evidence type="ECO:0000256" key="7">
    <source>
        <dbReference type="ARBA" id="ARBA00022705"/>
    </source>
</evidence>
<dbReference type="InterPro" id="IPR041931">
    <property type="entry name" value="DNA_pol3_alpha_thumb_dom"/>
</dbReference>
<dbReference type="Pfam" id="PF02811">
    <property type="entry name" value="PHP"/>
    <property type="match status" value="1"/>
</dbReference>
<dbReference type="GO" id="GO:0003887">
    <property type="term" value="F:DNA-directed DNA polymerase activity"/>
    <property type="evidence" value="ECO:0007669"/>
    <property type="project" value="UniProtKB-KW"/>
</dbReference>
<dbReference type="GO" id="GO:0008408">
    <property type="term" value="F:3'-5' exonuclease activity"/>
    <property type="evidence" value="ECO:0007669"/>
    <property type="project" value="InterPro"/>
</dbReference>
<dbReference type="NCBIfam" id="NF004226">
    <property type="entry name" value="PRK05673.1"/>
    <property type="match status" value="1"/>
</dbReference>
<comment type="subcellular location">
    <subcellularLocation>
        <location evidence="1">Cytoplasm</location>
    </subcellularLocation>
</comment>
<dbReference type="EMBL" id="JACRTK010000001">
    <property type="protein sequence ID" value="MBC8589691.1"/>
    <property type="molecule type" value="Genomic_DNA"/>
</dbReference>
<feature type="domain" description="Polymerase/histidinol phosphatase N-terminal" evidence="11">
    <location>
        <begin position="8"/>
        <end position="75"/>
    </location>
</feature>
<dbReference type="Gene3D" id="2.40.50.140">
    <property type="entry name" value="Nucleic acid-binding proteins"/>
    <property type="match status" value="1"/>
</dbReference>
<comment type="function">
    <text evidence="9">DNA polymerase III is a complex, multichain enzyme responsible for most of the replicative synthesis in bacteria. This DNA polymerase also exhibits 3' to 5' exonuclease activity. The alpha chain is the DNA polymerase.</text>
</comment>
<dbReference type="Gene3D" id="1.10.10.1600">
    <property type="entry name" value="Bacterial DNA polymerase III alpha subunit, thumb domain"/>
    <property type="match status" value="1"/>
</dbReference>
<dbReference type="RefSeq" id="WP_249322510.1">
    <property type="nucleotide sequence ID" value="NZ_JACRTK010000001.1"/>
</dbReference>
<evidence type="ECO:0000256" key="4">
    <source>
        <dbReference type="ARBA" id="ARBA00019114"/>
    </source>
</evidence>
<proteinExistence type="inferred from homology"/>
<dbReference type="SUPFAM" id="SSF89550">
    <property type="entry name" value="PHP domain-like"/>
    <property type="match status" value="1"/>
</dbReference>
<dbReference type="CDD" id="cd12113">
    <property type="entry name" value="PHP_PolIIIA_DnaE3"/>
    <property type="match status" value="1"/>
</dbReference>
<evidence type="ECO:0000256" key="2">
    <source>
        <dbReference type="ARBA" id="ARBA00009496"/>
    </source>
</evidence>
<dbReference type="Pfam" id="PF07733">
    <property type="entry name" value="DNA_pol3_alpha"/>
    <property type="match status" value="1"/>
</dbReference>
<protein>
    <recommendedName>
        <fullName evidence="4">DNA polymerase III subunit alpha</fullName>
        <ecNumber evidence="3">2.7.7.7</ecNumber>
    </recommendedName>
</protein>
<accession>A0A926EVI4</accession>
<evidence type="ECO:0000256" key="10">
    <source>
        <dbReference type="ARBA" id="ARBA00049244"/>
    </source>
</evidence>
<comment type="caution">
    <text evidence="12">The sequence shown here is derived from an EMBL/GenBank/DDBJ whole genome shotgun (WGS) entry which is preliminary data.</text>
</comment>
<evidence type="ECO:0000256" key="9">
    <source>
        <dbReference type="ARBA" id="ARBA00025611"/>
    </source>
</evidence>
<comment type="catalytic activity">
    <reaction evidence="10">
        <text>DNA(n) + a 2'-deoxyribonucleoside 5'-triphosphate = DNA(n+1) + diphosphate</text>
        <dbReference type="Rhea" id="RHEA:22508"/>
        <dbReference type="Rhea" id="RHEA-COMP:17339"/>
        <dbReference type="Rhea" id="RHEA-COMP:17340"/>
        <dbReference type="ChEBI" id="CHEBI:33019"/>
        <dbReference type="ChEBI" id="CHEBI:61560"/>
        <dbReference type="ChEBI" id="CHEBI:173112"/>
        <dbReference type="EC" id="2.7.7.7"/>
    </reaction>
</comment>
<dbReference type="InterPro" id="IPR003141">
    <property type="entry name" value="Pol/His_phosphatase_N"/>
</dbReference>
<dbReference type="InterPro" id="IPR004013">
    <property type="entry name" value="PHP_dom"/>
</dbReference>
<name>A0A926EVI4_9FIRM</name>